<evidence type="ECO:0000313" key="2">
    <source>
        <dbReference type="EMBL" id="OKA04716.1"/>
    </source>
</evidence>
<sequence>MPAYVQFGRILEYVKAPFIALDAVKGAFTYLSDRVGKSTFPLDLCPLRRIENRTIATDQGGLVVHGVRSVDRRARHWFAEGMFARGMTVSRDLSGLGAVACACLSCAQCCCR</sequence>
<evidence type="ECO:0000313" key="1">
    <source>
        <dbReference type="EMBL" id="KZB81453.1"/>
    </source>
</evidence>
<organism evidence="1 3">
    <name type="scientific">Amycolatopsis regifaucium</name>
    <dbReference type="NCBI Taxonomy" id="546365"/>
    <lineage>
        <taxon>Bacteria</taxon>
        <taxon>Bacillati</taxon>
        <taxon>Actinomycetota</taxon>
        <taxon>Actinomycetes</taxon>
        <taxon>Pseudonocardiales</taxon>
        <taxon>Pseudonocardiaceae</taxon>
        <taxon>Amycolatopsis</taxon>
    </lineage>
</organism>
<gene>
    <name evidence="2" type="ORF">ATP06_0230435</name>
    <name evidence="1" type="ORF">AVL48_05420</name>
</gene>
<reference evidence="1 3" key="1">
    <citation type="submission" date="2015-12" db="EMBL/GenBank/DDBJ databases">
        <title>Amycolatopsis regifaucium genome sequencing and assembly.</title>
        <authorList>
            <person name="Mayilraj S."/>
        </authorList>
    </citation>
    <scope>NUCLEOTIDE SEQUENCE [LARGE SCALE GENOMIC DNA]</scope>
    <source>
        <strain evidence="1 3">GY080</strain>
    </source>
</reference>
<dbReference type="EMBL" id="LQCI01000034">
    <property type="protein sequence ID" value="KZB81453.1"/>
    <property type="molecule type" value="Genomic_DNA"/>
</dbReference>
<dbReference type="Proteomes" id="UP000076321">
    <property type="component" value="Unassembled WGS sequence"/>
</dbReference>
<comment type="caution">
    <text evidence="1">The sequence shown here is derived from an EMBL/GenBank/DDBJ whole genome shotgun (WGS) entry which is preliminary data.</text>
</comment>
<dbReference type="AlphaFoldDB" id="A0A154MAT0"/>
<dbReference type="Proteomes" id="UP000186883">
    <property type="component" value="Unassembled WGS sequence"/>
</dbReference>
<evidence type="ECO:0000313" key="4">
    <source>
        <dbReference type="Proteomes" id="UP000186883"/>
    </source>
</evidence>
<reference evidence="2 4" key="2">
    <citation type="submission" date="2016-11" db="EMBL/GenBank/DDBJ databases">
        <title>Genome sequencing of Amycolatopsis regifaucium.</title>
        <authorList>
            <person name="Mayilraj S."/>
            <person name="Kaur N."/>
        </authorList>
    </citation>
    <scope>NUCLEOTIDE SEQUENCE [LARGE SCALE GENOMIC DNA]</scope>
    <source>
        <strain evidence="2 4">GY080</strain>
    </source>
</reference>
<accession>A0A154MAT0</accession>
<keyword evidence="4" id="KW-1185">Reference proteome</keyword>
<protein>
    <submittedName>
        <fullName evidence="1">Uncharacterized protein</fullName>
    </submittedName>
</protein>
<proteinExistence type="predicted"/>
<evidence type="ECO:0000313" key="3">
    <source>
        <dbReference type="Proteomes" id="UP000076321"/>
    </source>
</evidence>
<name>A0A154MAT0_9PSEU</name>
<dbReference type="EMBL" id="LOBU02000021">
    <property type="protein sequence ID" value="OKA04716.1"/>
    <property type="molecule type" value="Genomic_DNA"/>
</dbReference>